<dbReference type="PROSITE" id="PS50005">
    <property type="entry name" value="TPR"/>
    <property type="match status" value="1"/>
</dbReference>
<feature type="coiled-coil region" evidence="4">
    <location>
        <begin position="232"/>
        <end position="287"/>
    </location>
</feature>
<gene>
    <name evidence="6" type="ORF">CYCCA115_LOCUS3296</name>
</gene>
<evidence type="ECO:0000256" key="1">
    <source>
        <dbReference type="ARBA" id="ARBA00022737"/>
    </source>
</evidence>
<keyword evidence="1" id="KW-0677">Repeat</keyword>
<evidence type="ECO:0000256" key="5">
    <source>
        <dbReference type="SAM" id="MobiDB-lite"/>
    </source>
</evidence>
<dbReference type="InterPro" id="IPR011990">
    <property type="entry name" value="TPR-like_helical_dom_sf"/>
</dbReference>
<dbReference type="AlphaFoldDB" id="A0AAD2CQB9"/>
<dbReference type="EMBL" id="CAKOGP040000269">
    <property type="protein sequence ID" value="CAJ1933412.1"/>
    <property type="molecule type" value="Genomic_DNA"/>
</dbReference>
<dbReference type="SMART" id="SM00028">
    <property type="entry name" value="TPR"/>
    <property type="match status" value="5"/>
</dbReference>
<name>A0AAD2CQB9_9STRA</name>
<evidence type="ECO:0000256" key="3">
    <source>
        <dbReference type="PROSITE-ProRule" id="PRU00339"/>
    </source>
</evidence>
<feature type="compositionally biased region" description="Polar residues" evidence="5">
    <location>
        <begin position="140"/>
        <end position="165"/>
    </location>
</feature>
<organism evidence="6 7">
    <name type="scientific">Cylindrotheca closterium</name>
    <dbReference type="NCBI Taxonomy" id="2856"/>
    <lineage>
        <taxon>Eukaryota</taxon>
        <taxon>Sar</taxon>
        <taxon>Stramenopiles</taxon>
        <taxon>Ochrophyta</taxon>
        <taxon>Bacillariophyta</taxon>
        <taxon>Bacillariophyceae</taxon>
        <taxon>Bacillariophycidae</taxon>
        <taxon>Bacillariales</taxon>
        <taxon>Bacillariaceae</taxon>
        <taxon>Cylindrotheca</taxon>
    </lineage>
</organism>
<evidence type="ECO:0000256" key="4">
    <source>
        <dbReference type="SAM" id="Coils"/>
    </source>
</evidence>
<dbReference type="InterPro" id="IPR019734">
    <property type="entry name" value="TPR_rpt"/>
</dbReference>
<feature type="repeat" description="TPR" evidence="3">
    <location>
        <begin position="535"/>
        <end position="568"/>
    </location>
</feature>
<feature type="compositionally biased region" description="Basic residues" evidence="5">
    <location>
        <begin position="73"/>
        <end position="89"/>
    </location>
</feature>
<keyword evidence="2 3" id="KW-0802">TPR repeat</keyword>
<dbReference type="Pfam" id="PF13424">
    <property type="entry name" value="TPR_12"/>
    <property type="match status" value="1"/>
</dbReference>
<comment type="caution">
    <text evidence="6">The sequence shown here is derived from an EMBL/GenBank/DDBJ whole genome shotgun (WGS) entry which is preliminary data.</text>
</comment>
<dbReference type="SUPFAM" id="SSF48452">
    <property type="entry name" value="TPR-like"/>
    <property type="match status" value="1"/>
</dbReference>
<protein>
    <submittedName>
        <fullName evidence="6">Uncharacterized protein</fullName>
    </submittedName>
</protein>
<feature type="compositionally biased region" description="Basic residues" evidence="5">
    <location>
        <begin position="98"/>
        <end position="109"/>
    </location>
</feature>
<dbReference type="Proteomes" id="UP001295423">
    <property type="component" value="Unassembled WGS sequence"/>
</dbReference>
<keyword evidence="4" id="KW-0175">Coiled coil</keyword>
<dbReference type="PANTHER" id="PTHR45641">
    <property type="entry name" value="TETRATRICOPEPTIDE REPEAT PROTEIN (AFU_ORTHOLOGUE AFUA_6G03870)"/>
    <property type="match status" value="1"/>
</dbReference>
<accession>A0AAD2CQB9</accession>
<feature type="compositionally biased region" description="Low complexity" evidence="5">
    <location>
        <begin position="111"/>
        <end position="124"/>
    </location>
</feature>
<reference evidence="6" key="1">
    <citation type="submission" date="2023-08" db="EMBL/GenBank/DDBJ databases">
        <authorList>
            <person name="Audoor S."/>
            <person name="Bilcke G."/>
        </authorList>
    </citation>
    <scope>NUCLEOTIDE SEQUENCE</scope>
</reference>
<feature type="compositionally biased region" description="Low complexity" evidence="5">
    <location>
        <begin position="53"/>
        <end position="71"/>
    </location>
</feature>
<proteinExistence type="predicted"/>
<evidence type="ECO:0000313" key="7">
    <source>
        <dbReference type="Proteomes" id="UP001295423"/>
    </source>
</evidence>
<keyword evidence="7" id="KW-1185">Reference proteome</keyword>
<sequence>MAYTLSLNDDPEYMRSKTPPLRSASVDEVSLMRKPSNGDNSESEFDPDASTRSGESGLLSGSGSESGSNNGMHRSRSQRGKRRGRRRPRVNSEEIRHTKPLRRMSKPKRNSLLSKFLGSSKGKNLGSGGGSTASGETLSNTADNSSISPEELHNSYNSNNGSSPMFKSLTKMVRRNTLDSVASNKSGGRACSRGSISSNGARLTPEEYKLAIGNLQMHAQDLEADGNPDEALDLLQEALELADEQTEMLSSKTEILCKLVVLHLCIANEQEELNASLKIELESLDDSNDGNRRQMLARQYSNRLKQGLKDTVHHQAAKRYLNRIKPALVEEGWFGEPSKKLVVFLCGADAWELAILVTEELHATCDAKPDFGQLATMHYLVACQKLDAMKNEDALSHLQATATYLQKVPKDKLDRTLYVQVLHLLANEYQSQQEYVAALETYKREMLYAPLDQQASLYCQMAQVYVATGSLESALKQIDLAKEVQDRVNIDSSDVRSQILQTKGDVLFRVGRTEESLECYHQALHECDSSPADKAKLLYTMGKICVKLGRSRSAITYFTRELEITKQELGPSHLSVSRVLHDLAKLYDYGLGEQKIALLKYNKALAVELANLQECHTSASSCSHCNHETHELCSRHANWKRRITAQIRETKKAQGRIYYKLGDFERAMKTSFVESSPRGRRHSLY</sequence>
<evidence type="ECO:0000256" key="2">
    <source>
        <dbReference type="ARBA" id="ARBA00022803"/>
    </source>
</evidence>
<dbReference type="Gene3D" id="1.25.40.10">
    <property type="entry name" value="Tetratricopeptide repeat domain"/>
    <property type="match status" value="2"/>
</dbReference>
<dbReference type="PANTHER" id="PTHR45641:SF19">
    <property type="entry name" value="NEPHROCYSTIN-3"/>
    <property type="match status" value="1"/>
</dbReference>
<evidence type="ECO:0000313" key="6">
    <source>
        <dbReference type="EMBL" id="CAJ1933412.1"/>
    </source>
</evidence>
<feature type="region of interest" description="Disordered" evidence="5">
    <location>
        <begin position="179"/>
        <end position="198"/>
    </location>
</feature>
<feature type="region of interest" description="Disordered" evidence="5">
    <location>
        <begin position="1"/>
        <end position="166"/>
    </location>
</feature>